<evidence type="ECO:0000313" key="2">
    <source>
        <dbReference type="Proteomes" id="UP001529275"/>
    </source>
</evidence>
<name>A0ABT7UKB9_9FIRM</name>
<keyword evidence="2" id="KW-1185">Reference proteome</keyword>
<dbReference type="RefSeq" id="WP_087243974.1">
    <property type="nucleotide sequence ID" value="NZ_JAUDCK010000041.1"/>
</dbReference>
<organism evidence="1 2">
    <name type="scientific">Massilimicrobiota timonensis</name>
    <dbReference type="NCBI Taxonomy" id="1776392"/>
    <lineage>
        <taxon>Bacteria</taxon>
        <taxon>Bacillati</taxon>
        <taxon>Bacillota</taxon>
        <taxon>Erysipelotrichia</taxon>
        <taxon>Erysipelotrichales</taxon>
        <taxon>Erysipelotrichaceae</taxon>
        <taxon>Massilimicrobiota</taxon>
    </lineage>
</organism>
<sequence length="144" mass="17805">MEKHLTLKQKDHVARKIYKTYQRAQLDILYLNQHYNYYPQVDMFKVKDTSSSYHNGDEKMIKQLERKQKLESFVGIIHQIHNHLSKDTYEFIEHEYINYYQASWWMSFYSRASYYRMKHRALDEFIECIQIFWSEEEILSLLES</sequence>
<gene>
    <name evidence="1" type="ORF">QUV98_09690</name>
</gene>
<dbReference type="InterPro" id="IPR058231">
    <property type="entry name" value="MG284-like_C"/>
</dbReference>
<protein>
    <recommendedName>
        <fullName evidence="3">Transcriptional regulator</fullName>
    </recommendedName>
</protein>
<dbReference type="Proteomes" id="UP001529275">
    <property type="component" value="Unassembled WGS sequence"/>
</dbReference>
<proteinExistence type="predicted"/>
<evidence type="ECO:0008006" key="3">
    <source>
        <dbReference type="Google" id="ProtNLM"/>
    </source>
</evidence>
<reference evidence="2" key="1">
    <citation type="submission" date="2023-06" db="EMBL/GenBank/DDBJ databases">
        <title>Identification and characterization of horizontal gene transfer across gut microbiota members of farm animals based on homology search.</title>
        <authorList>
            <person name="Zeman M."/>
            <person name="Kubasova T."/>
            <person name="Jahodarova E."/>
            <person name="Nykrynova M."/>
            <person name="Rychlik I."/>
        </authorList>
    </citation>
    <scope>NUCLEOTIDE SEQUENCE [LARGE SCALE GENOMIC DNA]</scope>
    <source>
        <strain evidence="2">ET341</strain>
    </source>
</reference>
<dbReference type="NCBIfam" id="NF045770">
    <property type="entry name" value="MPN403_MG284_C"/>
    <property type="match status" value="1"/>
</dbReference>
<comment type="caution">
    <text evidence="1">The sequence shown here is derived from an EMBL/GenBank/DDBJ whole genome shotgun (WGS) entry which is preliminary data.</text>
</comment>
<accession>A0ABT7UKB9</accession>
<evidence type="ECO:0000313" key="1">
    <source>
        <dbReference type="EMBL" id="MDM8196585.1"/>
    </source>
</evidence>
<dbReference type="EMBL" id="JAUDCK010000041">
    <property type="protein sequence ID" value="MDM8196585.1"/>
    <property type="molecule type" value="Genomic_DNA"/>
</dbReference>